<dbReference type="PROSITE" id="PS50878">
    <property type="entry name" value="RT_POL"/>
    <property type="match status" value="1"/>
</dbReference>
<dbReference type="Pfam" id="PF26215">
    <property type="entry name" value="HTH_animal"/>
    <property type="match status" value="1"/>
</dbReference>
<dbReference type="PANTHER" id="PTHR21301">
    <property type="entry name" value="REVERSE TRANSCRIPTASE"/>
    <property type="match status" value="1"/>
</dbReference>
<organism evidence="1 2">
    <name type="scientific">Paramuricea clavata</name>
    <name type="common">Red gorgonian</name>
    <name type="synonym">Violescent sea-whip</name>
    <dbReference type="NCBI Taxonomy" id="317549"/>
    <lineage>
        <taxon>Eukaryota</taxon>
        <taxon>Metazoa</taxon>
        <taxon>Cnidaria</taxon>
        <taxon>Anthozoa</taxon>
        <taxon>Octocorallia</taxon>
        <taxon>Malacalcyonacea</taxon>
        <taxon>Plexauridae</taxon>
        <taxon>Paramuricea</taxon>
    </lineage>
</organism>
<feature type="non-terminal residue" evidence="1">
    <location>
        <position position="1"/>
    </location>
</feature>
<dbReference type="InterPro" id="IPR043502">
    <property type="entry name" value="DNA/RNA_pol_sf"/>
</dbReference>
<proteinExistence type="predicted"/>
<dbReference type="Pfam" id="PF00078">
    <property type="entry name" value="RVT_1"/>
    <property type="match status" value="1"/>
</dbReference>
<evidence type="ECO:0000313" key="1">
    <source>
        <dbReference type="EMBL" id="CAB4042700.1"/>
    </source>
</evidence>
<comment type="caution">
    <text evidence="1">The sequence shown here is derived from an EMBL/GenBank/DDBJ whole genome shotgun (WGS) entry which is preliminary data.</text>
</comment>
<keyword evidence="2" id="KW-1185">Reference proteome</keyword>
<feature type="non-terminal residue" evidence="1">
    <location>
        <position position="288"/>
    </location>
</feature>
<accession>A0A7D9K8Z1</accession>
<evidence type="ECO:0000313" key="2">
    <source>
        <dbReference type="Proteomes" id="UP001152795"/>
    </source>
</evidence>
<dbReference type="CDD" id="cd00304">
    <property type="entry name" value="RT_like"/>
    <property type="match status" value="1"/>
</dbReference>
<dbReference type="Proteomes" id="UP001152795">
    <property type="component" value="Unassembled WGS sequence"/>
</dbReference>
<dbReference type="PANTHER" id="PTHR21301:SF10">
    <property type="entry name" value="REVERSE TRANSCRIPTASE DOMAIN-CONTAINING PROTEIN"/>
    <property type="match status" value="1"/>
</dbReference>
<dbReference type="AlphaFoldDB" id="A0A7D9K8Z1"/>
<dbReference type="InterPro" id="IPR000477">
    <property type="entry name" value="RT_dom"/>
</dbReference>
<dbReference type="OrthoDB" id="5986148at2759"/>
<dbReference type="InterPro" id="IPR058912">
    <property type="entry name" value="HTH_animal"/>
</dbReference>
<dbReference type="SUPFAM" id="SSF56672">
    <property type="entry name" value="DNA/RNA polymerases"/>
    <property type="match status" value="1"/>
</dbReference>
<sequence length="288" mass="32870">KPKTKVTSKHTRRNKNADKGRVTLLKLLSYQSSRSVHHRQQSEHRLINSEAFITRIKNAQISEDHELVSFDVKSLFTSIPLDLAIVNVKEALANYSDDLPIPKDEVIDLLTLCLESTFFHCDGNFYQQLHGTAMGSPVSVVVAEIVMQRLEEKELATYPNPLPFWYRYVDDTITSLKKDEKVDFLNHLNQQNPSIQFTIEPEKNGQLAFLDCLVTRSGNTIRTSVYRKPTSTDRLLDDSSYHPASHKSATIKTLVKRAHVISSSNEDLEAELKHLNEVFDVNNYSKPF</sequence>
<gene>
    <name evidence="1" type="ORF">PACLA_8A030082</name>
</gene>
<name>A0A7D9K8Z1_PARCT</name>
<dbReference type="EMBL" id="CACRXK020030640">
    <property type="protein sequence ID" value="CAB4042700.1"/>
    <property type="molecule type" value="Genomic_DNA"/>
</dbReference>
<reference evidence="1" key="1">
    <citation type="submission" date="2020-04" db="EMBL/GenBank/DDBJ databases">
        <authorList>
            <person name="Alioto T."/>
            <person name="Alioto T."/>
            <person name="Gomez Garrido J."/>
        </authorList>
    </citation>
    <scope>NUCLEOTIDE SEQUENCE</scope>
    <source>
        <strain evidence="1">A484AB</strain>
    </source>
</reference>
<protein>
    <submittedName>
        <fullName evidence="1">Uncharacterized protein</fullName>
    </submittedName>
</protein>